<dbReference type="GO" id="GO:0003989">
    <property type="term" value="F:acetyl-CoA carboxylase activity"/>
    <property type="evidence" value="ECO:0007669"/>
    <property type="project" value="UniProtKB-EC"/>
</dbReference>
<dbReference type="Proteomes" id="UP001232973">
    <property type="component" value="Unassembled WGS sequence"/>
</dbReference>
<dbReference type="SUPFAM" id="SSF56059">
    <property type="entry name" value="Glutathione synthetase ATP-binding domain-like"/>
    <property type="match status" value="1"/>
</dbReference>
<dbReference type="InterPro" id="IPR016185">
    <property type="entry name" value="PreATP-grasp_dom_sf"/>
</dbReference>
<dbReference type="PANTHER" id="PTHR18866:SF128">
    <property type="entry name" value="UREA AMIDOLYASE"/>
    <property type="match status" value="1"/>
</dbReference>
<sequence length="448" mass="48603">MIRKLLIANRGEIARRVIRTCRRMGIATVAVYSDADVKALHVQEADESVRIGPPPVAQSYLQIEAIVEAARQTGADAVHPGYGLLSENAVFAKACQEAGLVFVGPSPEAIAAMGSKVQARETMRAAGVPIVTGSDGPVPSVDAAVELAQGIGYPVMLKASAGGGGIGMQEVRSDEELVRAFASNQARAKAYFGSGEMFLEKRIVSPRHVEIQVLFDGHGNGVFLWERECSIQRRHQKVVEEALSPFVDEALRTRMGEAALAAGRAIGYVNAGTVEFLVDADRSFYFLEMNTRLQVEHPVTEMVTGLDLVEWQLRIASGEPLAFAQQDVRRDGHAIEVRVYAEDPEKMLPSPGTISRLVLPEGEGIRNDVAVASGSEVTPFYDPMIGKLIAHGSTREEATERLLRALASYEVEGIKTNLPLLQRIIASEAFAEGKTTTDFLDKYIFQKA</sequence>
<dbReference type="PROSITE" id="PS00867">
    <property type="entry name" value="CPSASE_2"/>
    <property type="match status" value="1"/>
</dbReference>
<keyword evidence="9" id="KW-1185">Reference proteome</keyword>
<dbReference type="NCBIfam" id="NF006367">
    <property type="entry name" value="PRK08591.1"/>
    <property type="match status" value="1"/>
</dbReference>
<dbReference type="PROSITE" id="PS50979">
    <property type="entry name" value="BC"/>
    <property type="match status" value="1"/>
</dbReference>
<dbReference type="Pfam" id="PF00289">
    <property type="entry name" value="Biotin_carb_N"/>
    <property type="match status" value="1"/>
</dbReference>
<dbReference type="EC" id="6.4.1.2" evidence="8"/>
<dbReference type="InterPro" id="IPR005482">
    <property type="entry name" value="Biotin_COase_C"/>
</dbReference>
<protein>
    <submittedName>
        <fullName evidence="8">Acetyl-CoA carboxylase biotin carboxylase subunit</fullName>
        <ecNumber evidence="8">6.3.4.14</ecNumber>
        <ecNumber evidence="8">6.4.1.2</ecNumber>
    </submittedName>
</protein>
<evidence type="ECO:0000256" key="1">
    <source>
        <dbReference type="ARBA" id="ARBA00022598"/>
    </source>
</evidence>
<keyword evidence="4" id="KW-0092">Biotin</keyword>
<dbReference type="PANTHER" id="PTHR18866">
    <property type="entry name" value="CARBOXYLASE:PYRUVATE/ACETYL-COA/PROPIONYL-COA CARBOXYLASE"/>
    <property type="match status" value="1"/>
</dbReference>
<gene>
    <name evidence="8" type="ORF">J2S03_003116</name>
</gene>
<dbReference type="PROSITE" id="PS50975">
    <property type="entry name" value="ATP_GRASP"/>
    <property type="match status" value="1"/>
</dbReference>
<dbReference type="PROSITE" id="PS00866">
    <property type="entry name" value="CPSASE_1"/>
    <property type="match status" value="1"/>
</dbReference>
<proteinExistence type="predicted"/>
<dbReference type="InterPro" id="IPR005479">
    <property type="entry name" value="CPAse_ATP-bd"/>
</dbReference>
<dbReference type="SUPFAM" id="SSF52440">
    <property type="entry name" value="PreATP-grasp domain"/>
    <property type="match status" value="1"/>
</dbReference>
<dbReference type="Pfam" id="PF02786">
    <property type="entry name" value="CPSase_L_D2"/>
    <property type="match status" value="1"/>
</dbReference>
<dbReference type="EC" id="6.3.4.14" evidence="8"/>
<feature type="domain" description="ATP-grasp" evidence="6">
    <location>
        <begin position="120"/>
        <end position="317"/>
    </location>
</feature>
<accession>A0ABT9XLR3</accession>
<dbReference type="SUPFAM" id="SSF51246">
    <property type="entry name" value="Rudiment single hybrid motif"/>
    <property type="match status" value="1"/>
</dbReference>
<dbReference type="EMBL" id="JAUSTP010000035">
    <property type="protein sequence ID" value="MDQ0191247.1"/>
    <property type="molecule type" value="Genomic_DNA"/>
</dbReference>
<organism evidence="8 9">
    <name type="scientific">Alicyclobacillus cycloheptanicus</name>
    <dbReference type="NCBI Taxonomy" id="1457"/>
    <lineage>
        <taxon>Bacteria</taxon>
        <taxon>Bacillati</taxon>
        <taxon>Bacillota</taxon>
        <taxon>Bacilli</taxon>
        <taxon>Bacillales</taxon>
        <taxon>Alicyclobacillaceae</taxon>
        <taxon>Alicyclobacillus</taxon>
    </lineage>
</organism>
<feature type="domain" description="Biotin carboxylation" evidence="7">
    <location>
        <begin position="1"/>
        <end position="445"/>
    </location>
</feature>
<dbReference type="InterPro" id="IPR005481">
    <property type="entry name" value="BC-like_N"/>
</dbReference>
<keyword evidence="2 5" id="KW-0547">Nucleotide-binding</keyword>
<evidence type="ECO:0000256" key="2">
    <source>
        <dbReference type="ARBA" id="ARBA00022741"/>
    </source>
</evidence>
<evidence type="ECO:0000256" key="3">
    <source>
        <dbReference type="ARBA" id="ARBA00022840"/>
    </source>
</evidence>
<dbReference type="RefSeq" id="WP_274456256.1">
    <property type="nucleotide sequence ID" value="NZ_CP067097.1"/>
</dbReference>
<comment type="caution">
    <text evidence="8">The sequence shown here is derived from an EMBL/GenBank/DDBJ whole genome shotgun (WGS) entry which is preliminary data.</text>
</comment>
<evidence type="ECO:0000259" key="6">
    <source>
        <dbReference type="PROSITE" id="PS50975"/>
    </source>
</evidence>
<reference evidence="8 9" key="1">
    <citation type="submission" date="2023-07" db="EMBL/GenBank/DDBJ databases">
        <title>Genomic Encyclopedia of Type Strains, Phase IV (KMG-IV): sequencing the most valuable type-strain genomes for metagenomic binning, comparative biology and taxonomic classification.</title>
        <authorList>
            <person name="Goeker M."/>
        </authorList>
    </citation>
    <scope>NUCLEOTIDE SEQUENCE [LARGE SCALE GENOMIC DNA]</scope>
    <source>
        <strain evidence="8 9">DSM 4006</strain>
    </source>
</reference>
<keyword evidence="3 5" id="KW-0067">ATP-binding</keyword>
<dbReference type="InterPro" id="IPR011764">
    <property type="entry name" value="Biotin_carboxylation_dom"/>
</dbReference>
<evidence type="ECO:0000313" key="9">
    <source>
        <dbReference type="Proteomes" id="UP001232973"/>
    </source>
</evidence>
<dbReference type="SMART" id="SM00878">
    <property type="entry name" value="Biotin_carb_C"/>
    <property type="match status" value="1"/>
</dbReference>
<dbReference type="InterPro" id="IPR011761">
    <property type="entry name" value="ATP-grasp"/>
</dbReference>
<dbReference type="Pfam" id="PF02785">
    <property type="entry name" value="Biotin_carb_C"/>
    <property type="match status" value="1"/>
</dbReference>
<evidence type="ECO:0000313" key="8">
    <source>
        <dbReference type="EMBL" id="MDQ0191247.1"/>
    </source>
</evidence>
<dbReference type="Gene3D" id="3.30.470.20">
    <property type="entry name" value="ATP-grasp fold, B domain"/>
    <property type="match status" value="1"/>
</dbReference>
<dbReference type="InterPro" id="IPR050856">
    <property type="entry name" value="Biotin_carboxylase_complex"/>
</dbReference>
<evidence type="ECO:0000256" key="5">
    <source>
        <dbReference type="PROSITE-ProRule" id="PRU00409"/>
    </source>
</evidence>
<name>A0ABT9XLR3_9BACL</name>
<evidence type="ECO:0000256" key="4">
    <source>
        <dbReference type="ARBA" id="ARBA00023267"/>
    </source>
</evidence>
<dbReference type="GO" id="GO:0004075">
    <property type="term" value="F:biotin carboxylase activity"/>
    <property type="evidence" value="ECO:0007669"/>
    <property type="project" value="UniProtKB-EC"/>
</dbReference>
<keyword evidence="1 8" id="KW-0436">Ligase</keyword>
<evidence type="ECO:0000259" key="7">
    <source>
        <dbReference type="PROSITE" id="PS50979"/>
    </source>
</evidence>
<dbReference type="InterPro" id="IPR011054">
    <property type="entry name" value="Rudment_hybrid_motif"/>
</dbReference>